<proteinExistence type="predicted"/>
<dbReference type="SUPFAM" id="SSF52540">
    <property type="entry name" value="P-loop containing nucleoside triphosphate hydrolases"/>
    <property type="match status" value="1"/>
</dbReference>
<feature type="domain" description="ATPase AAA-type core" evidence="4">
    <location>
        <begin position="26"/>
        <end position="150"/>
    </location>
</feature>
<dbReference type="PANTHER" id="PTHR11669:SF20">
    <property type="entry name" value="REPLICATION FACTOR C SUBUNIT 4"/>
    <property type="match status" value="1"/>
</dbReference>
<accession>A0A6C0L2M1</accession>
<evidence type="ECO:0000256" key="3">
    <source>
        <dbReference type="ARBA" id="ARBA00022840"/>
    </source>
</evidence>
<dbReference type="GO" id="GO:0006261">
    <property type="term" value="P:DNA-templated DNA replication"/>
    <property type="evidence" value="ECO:0007669"/>
    <property type="project" value="TreeGrafter"/>
</dbReference>
<evidence type="ECO:0000313" key="5">
    <source>
        <dbReference type="EMBL" id="QHU23596.1"/>
    </source>
</evidence>
<dbReference type="GO" id="GO:0016887">
    <property type="term" value="F:ATP hydrolysis activity"/>
    <property type="evidence" value="ECO:0007669"/>
    <property type="project" value="InterPro"/>
</dbReference>
<dbReference type="InterPro" id="IPR027417">
    <property type="entry name" value="P-loop_NTPase"/>
</dbReference>
<dbReference type="PANTHER" id="PTHR11669">
    <property type="entry name" value="REPLICATION FACTOR C / DNA POLYMERASE III GAMMA-TAU SUBUNIT"/>
    <property type="match status" value="1"/>
</dbReference>
<dbReference type="GO" id="GO:0006281">
    <property type="term" value="P:DNA repair"/>
    <property type="evidence" value="ECO:0007669"/>
    <property type="project" value="TreeGrafter"/>
</dbReference>
<organism evidence="5">
    <name type="scientific">viral metagenome</name>
    <dbReference type="NCBI Taxonomy" id="1070528"/>
    <lineage>
        <taxon>unclassified sequences</taxon>
        <taxon>metagenomes</taxon>
        <taxon>organismal metagenomes</taxon>
    </lineage>
</organism>
<keyword evidence="1" id="KW-0235">DNA replication</keyword>
<dbReference type="InterPro" id="IPR003959">
    <property type="entry name" value="ATPase_AAA_core"/>
</dbReference>
<dbReference type="GO" id="GO:0005663">
    <property type="term" value="C:DNA replication factor C complex"/>
    <property type="evidence" value="ECO:0007669"/>
    <property type="project" value="TreeGrafter"/>
</dbReference>
<dbReference type="Gene3D" id="3.40.50.300">
    <property type="entry name" value="P-loop containing nucleotide triphosphate hydrolases"/>
    <property type="match status" value="1"/>
</dbReference>
<dbReference type="EMBL" id="MN741036">
    <property type="protein sequence ID" value="QHU23596.1"/>
    <property type="molecule type" value="Genomic_DNA"/>
</dbReference>
<keyword evidence="3" id="KW-0067">ATP-binding</keyword>
<reference evidence="5" key="1">
    <citation type="journal article" date="2020" name="Nature">
        <title>Giant virus diversity and host interactions through global metagenomics.</title>
        <authorList>
            <person name="Schulz F."/>
            <person name="Roux S."/>
            <person name="Paez-Espino D."/>
            <person name="Jungbluth S."/>
            <person name="Walsh D.A."/>
            <person name="Denef V.J."/>
            <person name="McMahon K.D."/>
            <person name="Konstantinidis K.T."/>
            <person name="Eloe-Fadrosh E.A."/>
            <person name="Kyrpides N.C."/>
            <person name="Woyke T."/>
        </authorList>
    </citation>
    <scope>NUCLEOTIDE SEQUENCE</scope>
    <source>
        <strain evidence="5">GVMAG-S-ERX555907-94</strain>
    </source>
</reference>
<name>A0A6C0L2M1_9ZZZZ</name>
<protein>
    <recommendedName>
        <fullName evidence="4">ATPase AAA-type core domain-containing protein</fullName>
    </recommendedName>
</protein>
<dbReference type="Pfam" id="PF00004">
    <property type="entry name" value="AAA"/>
    <property type="match status" value="1"/>
</dbReference>
<sequence length="305" mass="36464">MDIETIHSKLGRKLHQFLQREDHPNILLYGPRYSGKTFLIKYILSEFYTTPLQIINNKDFTFETCGCFYYFNCRIISDKKKLIQYIQDITKTYNHYLNSINRIIFDHFECLNEHIQETLKVIIEKSSVTSRSIIITNNYSNVNDAIQSRCIFLRIPLPNKYEKYIYIVRHLNEYPINHFLLEKDCGNQLLSIDHIINKHKHQFHCDTAIDLYTTKIMNTLFEEDLQLSLIQEIAYDMKQINIVPEILFSLIEGLTRILDTQILIKIIQETAKYEHLIQKSYRDIIYLESYIIKVYNIIHYETKSL</sequence>
<dbReference type="GO" id="GO:0005524">
    <property type="term" value="F:ATP binding"/>
    <property type="evidence" value="ECO:0007669"/>
    <property type="project" value="UniProtKB-KW"/>
</dbReference>
<evidence type="ECO:0000259" key="4">
    <source>
        <dbReference type="Pfam" id="PF00004"/>
    </source>
</evidence>
<keyword evidence="2" id="KW-0547">Nucleotide-binding</keyword>
<evidence type="ECO:0000256" key="2">
    <source>
        <dbReference type="ARBA" id="ARBA00022741"/>
    </source>
</evidence>
<dbReference type="InterPro" id="IPR050238">
    <property type="entry name" value="DNA_Rep/Repair_Clamp_Loader"/>
</dbReference>
<dbReference type="AlphaFoldDB" id="A0A6C0L2M1"/>
<evidence type="ECO:0000256" key="1">
    <source>
        <dbReference type="ARBA" id="ARBA00022705"/>
    </source>
</evidence>
<dbReference type="GO" id="GO:0003689">
    <property type="term" value="F:DNA clamp loader activity"/>
    <property type="evidence" value="ECO:0007669"/>
    <property type="project" value="TreeGrafter"/>
</dbReference>